<dbReference type="InterPro" id="IPR029063">
    <property type="entry name" value="SAM-dependent_MTases_sf"/>
</dbReference>
<dbReference type="SUPFAM" id="SSF53335">
    <property type="entry name" value="S-adenosyl-L-methionine-dependent methyltransferases"/>
    <property type="match status" value="1"/>
</dbReference>
<name>A0A2S6ACX7_9NOCA</name>
<dbReference type="EC" id="2.1.1.-" evidence="4"/>
<dbReference type="PRINTS" id="PR00508">
    <property type="entry name" value="S21N4MTFRASE"/>
</dbReference>
<feature type="domain" description="DNA methylase N-4/N-6" evidence="5">
    <location>
        <begin position="183"/>
        <end position="242"/>
    </location>
</feature>
<reference evidence="6 7" key="1">
    <citation type="submission" date="2018-02" db="EMBL/GenBank/DDBJ databases">
        <title>8 Nocardia nova and 1 Nocardia cyriacigeorgica strain used for evolution to TMP-SMX.</title>
        <authorList>
            <person name="Mehta H."/>
            <person name="Weng J."/>
            <person name="Shamoo Y."/>
        </authorList>
    </citation>
    <scope>NUCLEOTIDE SEQUENCE [LARGE SCALE GENOMIC DNA]</scope>
    <source>
        <strain evidence="6 7">MDA3139</strain>
    </source>
</reference>
<protein>
    <recommendedName>
        <fullName evidence="4">Methyltransferase</fullName>
        <ecNumber evidence="4">2.1.1.-</ecNumber>
    </recommendedName>
</protein>
<dbReference type="Pfam" id="PF01555">
    <property type="entry name" value="N6_N4_Mtase"/>
    <property type="match status" value="2"/>
</dbReference>
<dbReference type="InterPro" id="IPR001091">
    <property type="entry name" value="RM_Methyltransferase"/>
</dbReference>
<dbReference type="GO" id="GO:0003677">
    <property type="term" value="F:DNA binding"/>
    <property type="evidence" value="ECO:0007669"/>
    <property type="project" value="InterPro"/>
</dbReference>
<dbReference type="InterPro" id="IPR002052">
    <property type="entry name" value="DNA_methylase_N6_adenine_CS"/>
</dbReference>
<dbReference type="GO" id="GO:0032259">
    <property type="term" value="P:methylation"/>
    <property type="evidence" value="ECO:0007669"/>
    <property type="project" value="UniProtKB-KW"/>
</dbReference>
<feature type="domain" description="DNA methylase N-4/N-6" evidence="5">
    <location>
        <begin position="29"/>
        <end position="158"/>
    </location>
</feature>
<dbReference type="Proteomes" id="UP000239874">
    <property type="component" value="Unassembled WGS sequence"/>
</dbReference>
<dbReference type="EMBL" id="PSZC01000039">
    <property type="protein sequence ID" value="PPJ31890.1"/>
    <property type="molecule type" value="Genomic_DNA"/>
</dbReference>
<dbReference type="PROSITE" id="PS00092">
    <property type="entry name" value="N6_MTASE"/>
    <property type="match status" value="1"/>
</dbReference>
<dbReference type="GO" id="GO:0008170">
    <property type="term" value="F:N-methyltransferase activity"/>
    <property type="evidence" value="ECO:0007669"/>
    <property type="project" value="InterPro"/>
</dbReference>
<evidence type="ECO:0000256" key="1">
    <source>
        <dbReference type="ARBA" id="ARBA00006594"/>
    </source>
</evidence>
<organism evidence="6 7">
    <name type="scientific">Nocardia nova</name>
    <dbReference type="NCBI Taxonomy" id="37330"/>
    <lineage>
        <taxon>Bacteria</taxon>
        <taxon>Bacillati</taxon>
        <taxon>Actinomycetota</taxon>
        <taxon>Actinomycetes</taxon>
        <taxon>Mycobacteriales</taxon>
        <taxon>Nocardiaceae</taxon>
        <taxon>Nocardia</taxon>
    </lineage>
</organism>
<proteinExistence type="inferred from homology"/>
<dbReference type="RefSeq" id="WP_104380694.1">
    <property type="nucleotide sequence ID" value="NZ_PSZC01000039.1"/>
</dbReference>
<comment type="similarity">
    <text evidence="1 4">Belongs to the N(4)/N(6)-methyltransferase family.</text>
</comment>
<evidence type="ECO:0000256" key="4">
    <source>
        <dbReference type="RuleBase" id="RU362026"/>
    </source>
</evidence>
<evidence type="ECO:0000313" key="6">
    <source>
        <dbReference type="EMBL" id="PPJ31890.1"/>
    </source>
</evidence>
<evidence type="ECO:0000259" key="5">
    <source>
        <dbReference type="Pfam" id="PF01555"/>
    </source>
</evidence>
<evidence type="ECO:0000256" key="3">
    <source>
        <dbReference type="ARBA" id="ARBA00022679"/>
    </source>
</evidence>
<dbReference type="InterPro" id="IPR002941">
    <property type="entry name" value="DNA_methylase_N4/N6"/>
</dbReference>
<evidence type="ECO:0000313" key="7">
    <source>
        <dbReference type="Proteomes" id="UP000239874"/>
    </source>
</evidence>
<comment type="caution">
    <text evidence="6">The sequence shown here is derived from an EMBL/GenBank/DDBJ whole genome shotgun (WGS) entry which is preliminary data.</text>
</comment>
<accession>A0A2S6ACX7</accession>
<sequence>MQHFYQDDRVTIYQGDALAVLAELPSGSVDAVITDPPYNSGGLTRDDRTMSVHQKYVGSEQRAKGTGGAALPEFSGDSRDQRGYGYWCALWLGECLRIARPGAAIVLFTDWRQLPITTDVIQAGGIVWRGIVPWYKPTGRRQPGRFGNVCEYITWGTAGPRPQNILGEVALPGFFQANAPRTREHITQKPVEIMRELVKIAPSGGTVLDPFAGSGTTGVGALLEGRRFIGVEQVAHYAEVAARRCRITQLHNVDRGDQQGFDFDQEPS</sequence>
<gene>
    <name evidence="6" type="ORF">C5E45_32895</name>
</gene>
<keyword evidence="3" id="KW-0808">Transferase</keyword>
<evidence type="ECO:0000256" key="2">
    <source>
        <dbReference type="ARBA" id="ARBA00022603"/>
    </source>
</evidence>
<keyword evidence="2 6" id="KW-0489">Methyltransferase</keyword>
<dbReference type="AlphaFoldDB" id="A0A2S6ACX7"/>
<dbReference type="Gene3D" id="3.40.50.150">
    <property type="entry name" value="Vaccinia Virus protein VP39"/>
    <property type="match status" value="1"/>
</dbReference>